<reference evidence="1" key="2">
    <citation type="journal article" date="2021" name="PeerJ">
        <title>Extensive microbial diversity within the chicken gut microbiome revealed by metagenomics and culture.</title>
        <authorList>
            <person name="Gilroy R."/>
            <person name="Ravi A."/>
            <person name="Getino M."/>
            <person name="Pursley I."/>
            <person name="Horton D.L."/>
            <person name="Alikhan N.F."/>
            <person name="Baker D."/>
            <person name="Gharbi K."/>
            <person name="Hall N."/>
            <person name="Watson M."/>
            <person name="Adriaenssens E.M."/>
            <person name="Foster-Nyarko E."/>
            <person name="Jarju S."/>
            <person name="Secka A."/>
            <person name="Antonio M."/>
            <person name="Oren A."/>
            <person name="Chaudhuri R.R."/>
            <person name="La Ragione R."/>
            <person name="Hildebrand F."/>
            <person name="Pallen M.J."/>
        </authorList>
    </citation>
    <scope>NUCLEOTIDE SEQUENCE</scope>
    <source>
        <strain evidence="1">CHK55-1828</strain>
    </source>
</reference>
<name>A0A921HUP7_9BACT</name>
<gene>
    <name evidence="2" type="ORF">H7U35_01995</name>
    <name evidence="1" type="ORF">K8W02_00255</name>
</gene>
<keyword evidence="4" id="KW-1185">Reference proteome</keyword>
<dbReference type="AlphaFoldDB" id="A0A921HUP7"/>
<evidence type="ECO:0000313" key="4">
    <source>
        <dbReference type="Proteomes" id="UP000766986"/>
    </source>
</evidence>
<organism evidence="1 3">
    <name type="scientific">Mediterranea massiliensis</name>
    <dbReference type="NCBI Taxonomy" id="1841865"/>
    <lineage>
        <taxon>Bacteria</taxon>
        <taxon>Pseudomonadati</taxon>
        <taxon>Bacteroidota</taxon>
        <taxon>Bacteroidia</taxon>
        <taxon>Bacteroidales</taxon>
        <taxon>Bacteroidaceae</taxon>
        <taxon>Mediterranea</taxon>
    </lineage>
</organism>
<dbReference type="PROSITE" id="PS51257">
    <property type="entry name" value="PROKAR_LIPOPROTEIN"/>
    <property type="match status" value="1"/>
</dbReference>
<reference evidence="2" key="1">
    <citation type="submission" date="2020-08" db="EMBL/GenBank/DDBJ databases">
        <authorList>
            <person name="Cejkova D."/>
            <person name="Kubasova T."/>
            <person name="Jahodarova E."/>
            <person name="Rychlik I."/>
        </authorList>
    </citation>
    <scope>NUCLEOTIDE SEQUENCE</scope>
    <source>
        <strain evidence="2">An772</strain>
    </source>
</reference>
<proteinExistence type="predicted"/>
<reference evidence="2 4" key="3">
    <citation type="journal article" date="2021" name="Sci. Rep.">
        <title>The distribution of antibiotic resistance genes in chicken gut microbiota commensals.</title>
        <authorList>
            <person name="Juricova H."/>
            <person name="Matiasovicova J."/>
            <person name="Kubasova T."/>
            <person name="Cejkova D."/>
            <person name="Rychlik I."/>
        </authorList>
    </citation>
    <scope>NUCLEOTIDE SEQUENCE [LARGE SCALE GENOMIC DNA]</scope>
    <source>
        <strain evidence="2 4">An772</strain>
    </source>
</reference>
<dbReference type="RefSeq" id="WP_022020382.1">
    <property type="nucleotide sequence ID" value="NZ_CALUIP010000046.1"/>
</dbReference>
<dbReference type="Proteomes" id="UP000717835">
    <property type="component" value="Unassembled WGS sequence"/>
</dbReference>
<sequence>MTTLKSILYSFLIVGCFLLSSLAMVSCHNETFDCNDPDVDLFVEQLRSGKYASLNSEGLGIVPKFTTEDIGKLLEYADDLTLIPSFPLATVSYSPGGKLRLGECILWTVETIRLGHNASMGCKMVHTDADNYEGVYFLSDEEVLDAVARYRRWWESRQYPRTVWTIDPCYDEPLCGSRYMWW</sequence>
<dbReference type="OrthoDB" id="680836at2"/>
<protein>
    <submittedName>
        <fullName evidence="1">DUF4943 domain-containing protein</fullName>
    </submittedName>
    <submittedName>
        <fullName evidence="2">DUF4943 family protein</fullName>
    </submittedName>
</protein>
<evidence type="ECO:0000313" key="1">
    <source>
        <dbReference type="EMBL" id="HJF90808.1"/>
    </source>
</evidence>
<evidence type="ECO:0000313" key="2">
    <source>
        <dbReference type="EMBL" id="MBM6734000.1"/>
    </source>
</evidence>
<reference evidence="1" key="4">
    <citation type="submission" date="2021-09" db="EMBL/GenBank/DDBJ databases">
        <authorList>
            <person name="Gilroy R."/>
        </authorList>
    </citation>
    <scope>NUCLEOTIDE SEQUENCE</scope>
    <source>
        <strain evidence="1">CHK55-1828</strain>
    </source>
</reference>
<comment type="caution">
    <text evidence="1">The sequence shown here is derived from an EMBL/GenBank/DDBJ whole genome shotgun (WGS) entry which is preliminary data.</text>
</comment>
<dbReference type="EMBL" id="JACLYZ010000003">
    <property type="protein sequence ID" value="MBM6734000.1"/>
    <property type="molecule type" value="Genomic_DNA"/>
</dbReference>
<dbReference type="EMBL" id="DYVX01000002">
    <property type="protein sequence ID" value="HJF90808.1"/>
    <property type="molecule type" value="Genomic_DNA"/>
</dbReference>
<dbReference type="Pfam" id="PF16301">
    <property type="entry name" value="DUF4943"/>
    <property type="match status" value="1"/>
</dbReference>
<dbReference type="Proteomes" id="UP000766986">
    <property type="component" value="Unassembled WGS sequence"/>
</dbReference>
<accession>A0A921HUP7</accession>
<dbReference type="InterPro" id="IPR032546">
    <property type="entry name" value="DUF4943"/>
</dbReference>
<evidence type="ECO:0000313" key="3">
    <source>
        <dbReference type="Proteomes" id="UP000717835"/>
    </source>
</evidence>